<evidence type="ECO:0000313" key="1">
    <source>
        <dbReference type="EMBL" id="SBW84468.1"/>
    </source>
</evidence>
<gene>
    <name evidence="1" type="ORF">PVE_R2G0441</name>
</gene>
<proteinExistence type="predicted"/>
<evidence type="ECO:0000313" key="2">
    <source>
        <dbReference type="Proteomes" id="UP000245431"/>
    </source>
</evidence>
<sequence length="161" mass="17681">MFGGERISSNCQRDRAGRRGSVFRSGARWILIYFERENRRPSKSAAPASRAEAGVQLSYVSSLHGQLKRRLVTNSPAPTGTARTDINPMSKPSNWTWLTATQPIAPATTSITPSHLRSGYGLRSRSSRKASATTMTVWVISNNALFPEQLRQSGYHGISSS</sequence>
<dbReference type="Proteomes" id="UP000245431">
    <property type="component" value="Chromosome PVE_r2"/>
</dbReference>
<protein>
    <submittedName>
        <fullName evidence="1">Uncharacterized protein</fullName>
    </submittedName>
</protein>
<reference evidence="2" key="1">
    <citation type="submission" date="2016-07" db="EMBL/GenBank/DDBJ databases">
        <authorList>
            <person name="Florea S."/>
            <person name="Webb J.S."/>
            <person name="Jaromczyk J."/>
            <person name="Schardl C.L."/>
        </authorList>
    </citation>
    <scope>NUCLEOTIDE SEQUENCE [LARGE SCALE GENOMIC DNA]</scope>
    <source>
        <strain evidence="2">1YdBTEX2</strain>
    </source>
</reference>
<dbReference type="EMBL" id="LT599584">
    <property type="protein sequence ID" value="SBW84468.1"/>
    <property type="molecule type" value="Genomic_DNA"/>
</dbReference>
<accession>A0A1D3K836</accession>
<name>A0A1D3K836_PSEVE</name>
<dbReference type="AlphaFoldDB" id="A0A1D3K836"/>
<organism evidence="1 2">
    <name type="scientific">Pseudomonas veronii 1YdBTEX2</name>
    <dbReference type="NCBI Taxonomy" id="1295141"/>
    <lineage>
        <taxon>Bacteria</taxon>
        <taxon>Pseudomonadati</taxon>
        <taxon>Pseudomonadota</taxon>
        <taxon>Gammaproteobacteria</taxon>
        <taxon>Pseudomonadales</taxon>
        <taxon>Pseudomonadaceae</taxon>
        <taxon>Pseudomonas</taxon>
    </lineage>
</organism>